<evidence type="ECO:0000313" key="3">
    <source>
        <dbReference type="Proteomes" id="UP001151760"/>
    </source>
</evidence>
<evidence type="ECO:0000256" key="1">
    <source>
        <dbReference type="SAM" id="MobiDB-lite"/>
    </source>
</evidence>
<protein>
    <submittedName>
        <fullName evidence="2">Uncharacterized protein</fullName>
    </submittedName>
</protein>
<reference evidence="2" key="2">
    <citation type="submission" date="2022-01" db="EMBL/GenBank/DDBJ databases">
        <authorList>
            <person name="Yamashiro T."/>
            <person name="Shiraishi A."/>
            <person name="Satake H."/>
            <person name="Nakayama K."/>
        </authorList>
    </citation>
    <scope>NUCLEOTIDE SEQUENCE</scope>
</reference>
<comment type="caution">
    <text evidence="2">The sequence shown here is derived from an EMBL/GenBank/DDBJ whole genome shotgun (WGS) entry which is preliminary data.</text>
</comment>
<proteinExistence type="predicted"/>
<evidence type="ECO:0000313" key="2">
    <source>
        <dbReference type="EMBL" id="GJT66381.1"/>
    </source>
</evidence>
<feature type="region of interest" description="Disordered" evidence="1">
    <location>
        <begin position="120"/>
        <end position="164"/>
    </location>
</feature>
<sequence>MGIHFPSIFLCFRINLRQEIDLYTWSWSPESKYHHTTLRRSESVLRFGDVPFWDDDLYCGRDLSSPSCLARTLLYLASRTVHKEINTVNLIVGADPTIGLWRENSGDTTMLDCSTTTARLLDHHGSTTPPPPALPQLAPPPPASPPRSTTPPSQSTTTAPPPKFPYLLLAKYTSITKTTITT</sequence>
<reference evidence="2" key="1">
    <citation type="journal article" date="2022" name="Int. J. Mol. Sci.">
        <title>Draft Genome of Tanacetum Coccineum: Genomic Comparison of Closely Related Tanacetum-Family Plants.</title>
        <authorList>
            <person name="Yamashiro T."/>
            <person name="Shiraishi A."/>
            <person name="Nakayama K."/>
            <person name="Satake H."/>
        </authorList>
    </citation>
    <scope>NUCLEOTIDE SEQUENCE</scope>
</reference>
<accession>A0ABQ5FSQ1</accession>
<gene>
    <name evidence="2" type="ORF">Tco_1017861</name>
</gene>
<name>A0ABQ5FSQ1_9ASTR</name>
<dbReference type="EMBL" id="BQNB010017710">
    <property type="protein sequence ID" value="GJT66381.1"/>
    <property type="molecule type" value="Genomic_DNA"/>
</dbReference>
<organism evidence="2 3">
    <name type="scientific">Tanacetum coccineum</name>
    <dbReference type="NCBI Taxonomy" id="301880"/>
    <lineage>
        <taxon>Eukaryota</taxon>
        <taxon>Viridiplantae</taxon>
        <taxon>Streptophyta</taxon>
        <taxon>Embryophyta</taxon>
        <taxon>Tracheophyta</taxon>
        <taxon>Spermatophyta</taxon>
        <taxon>Magnoliopsida</taxon>
        <taxon>eudicotyledons</taxon>
        <taxon>Gunneridae</taxon>
        <taxon>Pentapetalae</taxon>
        <taxon>asterids</taxon>
        <taxon>campanulids</taxon>
        <taxon>Asterales</taxon>
        <taxon>Asteraceae</taxon>
        <taxon>Asteroideae</taxon>
        <taxon>Anthemideae</taxon>
        <taxon>Anthemidinae</taxon>
        <taxon>Tanacetum</taxon>
    </lineage>
</organism>
<dbReference type="Proteomes" id="UP001151760">
    <property type="component" value="Unassembled WGS sequence"/>
</dbReference>
<feature type="compositionally biased region" description="Pro residues" evidence="1">
    <location>
        <begin position="128"/>
        <end position="149"/>
    </location>
</feature>
<keyword evidence="3" id="KW-1185">Reference proteome</keyword>